<dbReference type="EMBL" id="KN834775">
    <property type="protein sequence ID" value="KIK60520.1"/>
    <property type="molecule type" value="Genomic_DNA"/>
</dbReference>
<dbReference type="Proteomes" id="UP000053593">
    <property type="component" value="Unassembled WGS sequence"/>
</dbReference>
<protein>
    <submittedName>
        <fullName evidence="2">Unplaced genomic scaffold GYMLUscaffold_27, whole genome shotgun sequence</fullName>
    </submittedName>
</protein>
<sequence>MVLHRFLHVLIVGAIFALELTNDPAATDKFLVIVPLTMLPVDLTALIQLMSASPAAGDDYTNLKLGLSMGKFVAVEKGKMTEKAQLEAEKAQLKDNSIAGLPIVTFALVPYEDDEEEAAQINQGTVHFFSALPIPQLYLDEVRKGMKIQTA</sequence>
<dbReference type="OrthoDB" id="5231159at2759"/>
<evidence type="ECO:0000313" key="3">
    <source>
        <dbReference type="Proteomes" id="UP000053593"/>
    </source>
</evidence>
<feature type="chain" id="PRO_5002219292" evidence="1">
    <location>
        <begin position="18"/>
        <end position="151"/>
    </location>
</feature>
<evidence type="ECO:0000313" key="2">
    <source>
        <dbReference type="EMBL" id="KIK60520.1"/>
    </source>
</evidence>
<dbReference type="AlphaFoldDB" id="A0A0D0BA30"/>
<reference evidence="2 3" key="1">
    <citation type="submission" date="2014-04" db="EMBL/GenBank/DDBJ databases">
        <title>Evolutionary Origins and Diversification of the Mycorrhizal Mutualists.</title>
        <authorList>
            <consortium name="DOE Joint Genome Institute"/>
            <consortium name="Mycorrhizal Genomics Consortium"/>
            <person name="Kohler A."/>
            <person name="Kuo A."/>
            <person name="Nagy L.G."/>
            <person name="Floudas D."/>
            <person name="Copeland A."/>
            <person name="Barry K.W."/>
            <person name="Cichocki N."/>
            <person name="Veneault-Fourrey C."/>
            <person name="LaButti K."/>
            <person name="Lindquist E.A."/>
            <person name="Lipzen A."/>
            <person name="Lundell T."/>
            <person name="Morin E."/>
            <person name="Murat C."/>
            <person name="Riley R."/>
            <person name="Ohm R."/>
            <person name="Sun H."/>
            <person name="Tunlid A."/>
            <person name="Henrissat B."/>
            <person name="Grigoriev I.V."/>
            <person name="Hibbett D.S."/>
            <person name="Martin F."/>
        </authorList>
    </citation>
    <scope>NUCLEOTIDE SEQUENCE [LARGE SCALE GENOMIC DNA]</scope>
    <source>
        <strain evidence="2 3">FD-317 M1</strain>
    </source>
</reference>
<dbReference type="HOGENOM" id="CLU_1731666_0_0_1"/>
<evidence type="ECO:0000256" key="1">
    <source>
        <dbReference type="SAM" id="SignalP"/>
    </source>
</evidence>
<keyword evidence="3" id="KW-1185">Reference proteome</keyword>
<proteinExistence type="predicted"/>
<feature type="signal peptide" evidence="1">
    <location>
        <begin position="1"/>
        <end position="17"/>
    </location>
</feature>
<accession>A0A0D0BA30</accession>
<keyword evidence="1" id="KW-0732">Signal</keyword>
<name>A0A0D0BA30_9AGAR</name>
<organism evidence="2 3">
    <name type="scientific">Collybiopsis luxurians FD-317 M1</name>
    <dbReference type="NCBI Taxonomy" id="944289"/>
    <lineage>
        <taxon>Eukaryota</taxon>
        <taxon>Fungi</taxon>
        <taxon>Dikarya</taxon>
        <taxon>Basidiomycota</taxon>
        <taxon>Agaricomycotina</taxon>
        <taxon>Agaricomycetes</taxon>
        <taxon>Agaricomycetidae</taxon>
        <taxon>Agaricales</taxon>
        <taxon>Marasmiineae</taxon>
        <taxon>Omphalotaceae</taxon>
        <taxon>Collybiopsis</taxon>
        <taxon>Collybiopsis luxurians</taxon>
    </lineage>
</organism>
<gene>
    <name evidence="2" type="ORF">GYMLUDRAFT_261495</name>
</gene>